<keyword evidence="5" id="KW-1185">Reference proteome</keyword>
<dbReference type="InterPro" id="IPR035979">
    <property type="entry name" value="RBD_domain_sf"/>
</dbReference>
<dbReference type="SMART" id="SM00360">
    <property type="entry name" value="RRM"/>
    <property type="match status" value="1"/>
</dbReference>
<dbReference type="InterPro" id="IPR018835">
    <property type="entry name" value="RNA-binding_domain_put"/>
</dbReference>
<accession>Q6CSF4</accession>
<dbReference type="FunCoup" id="Q6CSF4">
    <property type="interactions" value="256"/>
</dbReference>
<protein>
    <submittedName>
        <fullName evidence="4">KLLA0D01485p</fullName>
    </submittedName>
</protein>
<feature type="domain" description="RRM" evidence="3">
    <location>
        <begin position="647"/>
        <end position="715"/>
    </location>
</feature>
<feature type="region of interest" description="Disordered" evidence="2">
    <location>
        <begin position="474"/>
        <end position="517"/>
    </location>
</feature>
<evidence type="ECO:0000256" key="2">
    <source>
        <dbReference type="SAM" id="MobiDB-lite"/>
    </source>
</evidence>
<dbReference type="PaxDb" id="284590-Q6CSF4"/>
<proteinExistence type="predicted"/>
<reference evidence="4 5" key="1">
    <citation type="journal article" date="2004" name="Nature">
        <title>Genome evolution in yeasts.</title>
        <authorList>
            <consortium name="Genolevures"/>
            <person name="Dujon B."/>
            <person name="Sherman D."/>
            <person name="Fischer G."/>
            <person name="Durrens P."/>
            <person name="Casaregola S."/>
            <person name="Lafontaine I."/>
            <person name="de Montigny J."/>
            <person name="Marck C."/>
            <person name="Neuveglise C."/>
            <person name="Talla E."/>
            <person name="Goffard N."/>
            <person name="Frangeul L."/>
            <person name="Aigle M."/>
            <person name="Anthouard V."/>
            <person name="Babour A."/>
            <person name="Barbe V."/>
            <person name="Barnay S."/>
            <person name="Blanchin S."/>
            <person name="Beckerich J.M."/>
            <person name="Beyne E."/>
            <person name="Bleykasten C."/>
            <person name="Boisrame A."/>
            <person name="Boyer J."/>
            <person name="Cattolico L."/>
            <person name="Confanioleri F."/>
            <person name="de Daruvar A."/>
            <person name="Despons L."/>
            <person name="Fabre E."/>
            <person name="Fairhead C."/>
            <person name="Ferry-Dumazet H."/>
            <person name="Groppi A."/>
            <person name="Hantraye F."/>
            <person name="Hennequin C."/>
            <person name="Jauniaux N."/>
            <person name="Joyet P."/>
            <person name="Kachouri R."/>
            <person name="Kerrest A."/>
            <person name="Koszul R."/>
            <person name="Lemaire M."/>
            <person name="Lesur I."/>
            <person name="Ma L."/>
            <person name="Muller H."/>
            <person name="Nicaud J.M."/>
            <person name="Nikolski M."/>
            <person name="Oztas S."/>
            <person name="Ozier-Kalogeropoulos O."/>
            <person name="Pellenz S."/>
            <person name="Potier S."/>
            <person name="Richard G.F."/>
            <person name="Straub M.L."/>
            <person name="Suleau A."/>
            <person name="Swennene D."/>
            <person name="Tekaia F."/>
            <person name="Wesolowski-Louvel M."/>
            <person name="Westhof E."/>
            <person name="Wirth B."/>
            <person name="Zeniou-Meyer M."/>
            <person name="Zivanovic I."/>
            <person name="Bolotin-Fukuhara M."/>
            <person name="Thierry A."/>
            <person name="Bouchier C."/>
            <person name="Caudron B."/>
            <person name="Scarpelli C."/>
            <person name="Gaillardin C."/>
            <person name="Weissenbach J."/>
            <person name="Wincker P."/>
            <person name="Souciet J.L."/>
        </authorList>
    </citation>
    <scope>NUCLEOTIDE SEQUENCE [LARGE SCALE GENOMIC DNA]</scope>
    <source>
        <strain evidence="5">ATCC 8585 / CBS 2359 / DSM 70799 / NBRC 1267 / NRRL Y-1140 / WM37</strain>
    </source>
</reference>
<dbReference type="KEGG" id="kla:KLLA0_D01485g"/>
<feature type="compositionally biased region" description="Basic and acidic residues" evidence="2">
    <location>
        <begin position="152"/>
        <end position="177"/>
    </location>
</feature>
<dbReference type="InParanoid" id="Q6CSF4"/>
<dbReference type="GO" id="GO:0003729">
    <property type="term" value="F:mRNA binding"/>
    <property type="evidence" value="ECO:0007669"/>
    <property type="project" value="UniProtKB-ARBA"/>
</dbReference>
<feature type="compositionally biased region" description="Low complexity" evidence="2">
    <location>
        <begin position="286"/>
        <end position="296"/>
    </location>
</feature>
<dbReference type="PANTHER" id="PTHR14089:SF10">
    <property type="entry name" value="RNA-BINDING PROTEIN NAB6"/>
    <property type="match status" value="1"/>
</dbReference>
<feature type="region of interest" description="Disordered" evidence="2">
    <location>
        <begin position="273"/>
        <end position="310"/>
    </location>
</feature>
<feature type="compositionally biased region" description="Basic and acidic residues" evidence="2">
    <location>
        <begin position="297"/>
        <end position="307"/>
    </location>
</feature>
<evidence type="ECO:0000313" key="4">
    <source>
        <dbReference type="EMBL" id="CAH00231.1"/>
    </source>
</evidence>
<dbReference type="Pfam" id="PF10378">
    <property type="entry name" value="RRM"/>
    <property type="match status" value="1"/>
</dbReference>
<dbReference type="FunFam" id="3.30.70.330:FF:000400">
    <property type="entry name" value="Negative regulator of differentiation 1"/>
    <property type="match status" value="1"/>
</dbReference>
<feature type="region of interest" description="Disordered" evidence="2">
    <location>
        <begin position="125"/>
        <end position="205"/>
    </location>
</feature>
<keyword evidence="1" id="KW-0694">RNA-binding</keyword>
<dbReference type="SUPFAM" id="SSF54928">
    <property type="entry name" value="RNA-binding domain, RBD"/>
    <property type="match status" value="2"/>
</dbReference>
<feature type="compositionally biased region" description="Basic residues" evidence="2">
    <location>
        <begin position="1029"/>
        <end position="1040"/>
    </location>
</feature>
<feature type="compositionally biased region" description="Polar residues" evidence="2">
    <location>
        <begin position="485"/>
        <end position="501"/>
    </location>
</feature>
<feature type="compositionally biased region" description="Low complexity" evidence="2">
    <location>
        <begin position="856"/>
        <end position="868"/>
    </location>
</feature>
<dbReference type="GO" id="GO:0010468">
    <property type="term" value="P:regulation of gene expression"/>
    <property type="evidence" value="ECO:0007669"/>
    <property type="project" value="UniProtKB-ARBA"/>
</dbReference>
<dbReference type="InterPro" id="IPR018885">
    <property type="entry name" value="mRNA-bd_dom"/>
</dbReference>
<sequence>MNSGTSANHYQPSLIYGRPPVGYEQQVYDVAGRNGGSNHHPPQYIYYTHRGGSMPGSIPGSIPGTVSIPQTPFDPVYGITLLPSHLLVGSPFVNTPQTGGPMSAGTGANGVPVGSNNIMNLRNSSYKSFYPPAPKLRPAPSGRLRRARRKDNKPQQQREHSRDNNKVEAEYDVERGYSSRSASRSQSFSASTSGSMSGSSGPKSIRKTIDSELKIQFQYSILPKGNDTYRSRSLLFTNVNSELDIVEFLQKVAKNYPIESIYLIKDEDTGDDIENLNTSNNDDDPNQNYNADNNNNSKREDDKDKESAPALTKQIAISPSSCSQQSYLLSFFTKESCLDFYNNLLQRYAEIKNAVKSDQLAMNFVKIQDDEEWMANLKMNVISLGATRSLYVEFADDSVTSDTIWDTLPFLKNSGKYVVIDVDVVTTDERRKNFGLHYCLLHFLSVTMALEVKELLETGDEAVSRVSFVTPANSADKEMRRRRSSAISLKQEASPQMFSTDSRSRSRSSNVSLPLSEQVSTASTDISTPIYEEFDGNLTWSTLIVDVSEYKEPIVNEFDHHLNSWSISKPTTLYMHESGTTNFSSSNLSDDIDPLSISSHDPVPQQMLLNEYPYIMEPLMPPQITQTIQNQYSKSIQAVNAGMEHRTVYIGNINPRSKAEDICNVVRGGILQHIKWVSHKRICFVTFIETAAAVQFYANTTLEPIILHGNVLKVGWGQNPGPLPKNIALAVTVGASRNVYVSLPDKAFKDKFINDPQFKEYQNRYKIPNIAQLKSDFGAYGTMEQVNFHSDGHCCWINFMNISSAIKLVEEYSDTKDNLFHKKTEGRYVGLIIGYGKDRCGNINRNLVFNKNGKGSNHNRNSQNNNTSRGHRQRKQSATFSNASNIDLKHSSVANASIANGKLDRPMDNKNFLSLGVDADFSEGLGISISPQAERRHVLSDNEDEREEHREEEQEECGNRHSGVNGSNVANNEAINETLINGTYTADIPEDTLQVGSDSCSTYSGSSSSDVDIIVNAPSPKAGDAKSFTHTRRNAHHRQRNTNQTRQYNNHHHAQQHQFQPLSHINAPYQTPQPQYHPYPQTPHRFSNSFVPVAQHEGANNGNPRKSSMKPIAGSDVMTRYLEQLHHNTFVYAANILGATQDPVFYDEDNA</sequence>
<dbReference type="PANTHER" id="PTHR14089">
    <property type="entry name" value="PRE-MRNA-SPLICING FACTOR RBM22"/>
    <property type="match status" value="1"/>
</dbReference>
<dbReference type="InterPro" id="IPR012677">
    <property type="entry name" value="Nucleotide-bd_a/b_plait_sf"/>
</dbReference>
<dbReference type="InterPro" id="IPR000504">
    <property type="entry name" value="RRM_dom"/>
</dbReference>
<dbReference type="eggNOG" id="KOG0118">
    <property type="taxonomic scope" value="Eukaryota"/>
</dbReference>
<dbReference type="OMA" id="SDVMAQY"/>
<dbReference type="STRING" id="284590.Q6CSF4"/>
<dbReference type="EMBL" id="CR382124">
    <property type="protein sequence ID" value="CAH00231.1"/>
    <property type="molecule type" value="Genomic_DNA"/>
</dbReference>
<dbReference type="AlphaFoldDB" id="Q6CSF4"/>
<feature type="region of interest" description="Disordered" evidence="2">
    <location>
        <begin position="849"/>
        <end position="886"/>
    </location>
</feature>
<feature type="compositionally biased region" description="Low complexity" evidence="2">
    <location>
        <begin position="178"/>
        <end position="203"/>
    </location>
</feature>
<dbReference type="Pfam" id="PF10567">
    <property type="entry name" value="Nab6_mRNP_bdg"/>
    <property type="match status" value="1"/>
</dbReference>
<feature type="region of interest" description="Disordered" evidence="2">
    <location>
        <begin position="932"/>
        <end position="970"/>
    </location>
</feature>
<gene>
    <name evidence="4" type="ORF">KLLA0_D01485g</name>
</gene>
<organism evidence="4 5">
    <name type="scientific">Kluyveromyces lactis (strain ATCC 8585 / CBS 2359 / DSM 70799 / NBRC 1267 / NRRL Y-1140 / WM37)</name>
    <name type="common">Yeast</name>
    <name type="synonym">Candida sphaerica</name>
    <dbReference type="NCBI Taxonomy" id="284590"/>
    <lineage>
        <taxon>Eukaryota</taxon>
        <taxon>Fungi</taxon>
        <taxon>Dikarya</taxon>
        <taxon>Ascomycota</taxon>
        <taxon>Saccharomycotina</taxon>
        <taxon>Saccharomycetes</taxon>
        <taxon>Saccharomycetales</taxon>
        <taxon>Saccharomycetaceae</taxon>
        <taxon>Kluyveromyces</taxon>
    </lineage>
</organism>
<evidence type="ECO:0000313" key="5">
    <source>
        <dbReference type="Proteomes" id="UP000000598"/>
    </source>
</evidence>
<feature type="region of interest" description="Disordered" evidence="2">
    <location>
        <begin position="1018"/>
        <end position="1041"/>
    </location>
</feature>
<dbReference type="HOGENOM" id="CLU_276472_0_0_1"/>
<name>Q6CSF4_KLULA</name>
<dbReference type="GO" id="GO:0010494">
    <property type="term" value="C:cytoplasmic stress granule"/>
    <property type="evidence" value="ECO:0007669"/>
    <property type="project" value="TreeGrafter"/>
</dbReference>
<dbReference type="Gene3D" id="3.30.70.330">
    <property type="match status" value="2"/>
</dbReference>
<dbReference type="Proteomes" id="UP000000598">
    <property type="component" value="Chromosome D"/>
</dbReference>
<feature type="compositionally biased region" description="Polar residues" evidence="2">
    <location>
        <begin position="876"/>
        <end position="885"/>
    </location>
</feature>
<evidence type="ECO:0000256" key="1">
    <source>
        <dbReference type="ARBA" id="ARBA00022884"/>
    </source>
</evidence>
<dbReference type="InterPro" id="IPR039171">
    <property type="entry name" value="Cwc2/Slt11"/>
</dbReference>
<evidence type="ECO:0000259" key="3">
    <source>
        <dbReference type="SMART" id="SM00360"/>
    </source>
</evidence>